<keyword evidence="4" id="KW-1185">Reference proteome</keyword>
<dbReference type="AlphaFoldDB" id="A0AAD4IIK1"/>
<feature type="compositionally biased region" description="Low complexity" evidence="1">
    <location>
        <begin position="188"/>
        <end position="198"/>
    </location>
</feature>
<comment type="caution">
    <text evidence="3">The sequence shown here is derived from an EMBL/GenBank/DDBJ whole genome shotgun (WGS) entry which is preliminary data.</text>
</comment>
<organism evidence="3 4">
    <name type="scientific">Alternaria panax</name>
    <dbReference type="NCBI Taxonomy" id="48097"/>
    <lineage>
        <taxon>Eukaryota</taxon>
        <taxon>Fungi</taxon>
        <taxon>Dikarya</taxon>
        <taxon>Ascomycota</taxon>
        <taxon>Pezizomycotina</taxon>
        <taxon>Dothideomycetes</taxon>
        <taxon>Pleosporomycetidae</taxon>
        <taxon>Pleosporales</taxon>
        <taxon>Pleosporineae</taxon>
        <taxon>Pleosporaceae</taxon>
        <taxon>Alternaria</taxon>
        <taxon>Alternaria sect. Panax</taxon>
    </lineage>
</organism>
<accession>A0AAD4IIK1</accession>
<sequence>MKKLLFASLLASAIDAQYNLTYLHLMWEMEPTLTLMGSDETATTYEKICPETTTPAPSSTEDMWPATAGESALSASFNSMMSAALSFYRTGLPVETPTSEPEGCTPFTMLQGPETWEFHLAAPGVQTRNGACTWTGVFSEVPITCDAEAIAESFTIPSGSPTVFSQSELRAWTSPRYAIATIVEATPALTSTPTPASTGDASGARGTGTEPTGSEGRAPGASLPTAVMLMVGAAAAVGGAAWVF</sequence>
<feature type="signal peptide" evidence="2">
    <location>
        <begin position="1"/>
        <end position="16"/>
    </location>
</feature>
<dbReference type="Proteomes" id="UP001199106">
    <property type="component" value="Unassembled WGS sequence"/>
</dbReference>
<evidence type="ECO:0000256" key="1">
    <source>
        <dbReference type="SAM" id="MobiDB-lite"/>
    </source>
</evidence>
<evidence type="ECO:0000313" key="4">
    <source>
        <dbReference type="Proteomes" id="UP001199106"/>
    </source>
</evidence>
<reference evidence="3" key="1">
    <citation type="submission" date="2021-07" db="EMBL/GenBank/DDBJ databases">
        <title>Genome Resource of American Ginseng Black Spot Pathogen Alternaria panax.</title>
        <authorList>
            <person name="Qiu C."/>
            <person name="Wang W."/>
            <person name="Liu Z."/>
        </authorList>
    </citation>
    <scope>NUCLEOTIDE SEQUENCE</scope>
    <source>
        <strain evidence="3">BNCC115425</strain>
    </source>
</reference>
<keyword evidence="2" id="KW-0732">Signal</keyword>
<protein>
    <submittedName>
        <fullName evidence="3">Uncharacterized protein</fullName>
    </submittedName>
</protein>
<evidence type="ECO:0000313" key="3">
    <source>
        <dbReference type="EMBL" id="KAG9195046.1"/>
    </source>
</evidence>
<feature type="chain" id="PRO_5042230608" evidence="2">
    <location>
        <begin position="17"/>
        <end position="244"/>
    </location>
</feature>
<name>A0AAD4IIK1_9PLEO</name>
<dbReference type="EMBL" id="JAANER010000001">
    <property type="protein sequence ID" value="KAG9195046.1"/>
    <property type="molecule type" value="Genomic_DNA"/>
</dbReference>
<proteinExistence type="predicted"/>
<feature type="region of interest" description="Disordered" evidence="1">
    <location>
        <begin position="188"/>
        <end position="220"/>
    </location>
</feature>
<evidence type="ECO:0000256" key="2">
    <source>
        <dbReference type="SAM" id="SignalP"/>
    </source>
</evidence>
<gene>
    <name evidence="3" type="ORF">G6011_00166</name>
</gene>